<sequence length="119" mass="12957">MFVIPQRFQLVYGTSGLDAGVRLIPFTAAIPLSSIFASGLAGKRKVPPLYLIIAGSCLQVLGFALMATLPSTLEVPKRIYGFEVIAGWGCGINFSLLFLMIPFIVEKRDHATQGHDFEI</sequence>
<dbReference type="SUPFAM" id="SSF103473">
    <property type="entry name" value="MFS general substrate transporter"/>
    <property type="match status" value="1"/>
</dbReference>
<evidence type="ECO:0000313" key="7">
    <source>
        <dbReference type="Proteomes" id="UP001430848"/>
    </source>
</evidence>
<evidence type="ECO:0000256" key="3">
    <source>
        <dbReference type="ARBA" id="ARBA00022989"/>
    </source>
</evidence>
<evidence type="ECO:0000313" key="6">
    <source>
        <dbReference type="EMBL" id="KAK7719051.1"/>
    </source>
</evidence>
<proteinExistence type="predicted"/>
<accession>A0ABR1NXE0</accession>
<feature type="transmembrane region" description="Helical" evidence="5">
    <location>
        <begin position="49"/>
        <end position="73"/>
    </location>
</feature>
<name>A0ABR1NXE0_DIAER</name>
<evidence type="ECO:0000256" key="5">
    <source>
        <dbReference type="SAM" id="Phobius"/>
    </source>
</evidence>
<feature type="transmembrane region" description="Helical" evidence="5">
    <location>
        <begin position="20"/>
        <end position="42"/>
    </location>
</feature>
<comment type="subcellular location">
    <subcellularLocation>
        <location evidence="1">Membrane</location>
        <topology evidence="1">Multi-pass membrane protein</topology>
    </subcellularLocation>
</comment>
<feature type="transmembrane region" description="Helical" evidence="5">
    <location>
        <begin position="85"/>
        <end position="105"/>
    </location>
</feature>
<evidence type="ECO:0000256" key="2">
    <source>
        <dbReference type="ARBA" id="ARBA00022692"/>
    </source>
</evidence>
<evidence type="ECO:0000256" key="4">
    <source>
        <dbReference type="ARBA" id="ARBA00023136"/>
    </source>
</evidence>
<comment type="caution">
    <text evidence="6">The sequence shown here is derived from an EMBL/GenBank/DDBJ whole genome shotgun (WGS) entry which is preliminary data.</text>
</comment>
<reference evidence="6 7" key="1">
    <citation type="submission" date="2024-02" db="EMBL/GenBank/DDBJ databases">
        <title>De novo assembly and annotation of 12 fungi associated with fruit tree decline syndrome in Ontario, Canada.</title>
        <authorList>
            <person name="Sulman M."/>
            <person name="Ellouze W."/>
            <person name="Ilyukhin E."/>
        </authorList>
    </citation>
    <scope>NUCLEOTIDE SEQUENCE [LARGE SCALE GENOMIC DNA]</scope>
    <source>
        <strain evidence="6 7">M169</strain>
    </source>
</reference>
<keyword evidence="3 5" id="KW-1133">Transmembrane helix</keyword>
<protein>
    <submittedName>
        <fullName evidence="6">Uncharacterized protein</fullName>
    </submittedName>
</protein>
<organism evidence="6 7">
    <name type="scientific">Diaporthe eres</name>
    <name type="common">Phomopsis oblonga</name>
    <dbReference type="NCBI Taxonomy" id="83184"/>
    <lineage>
        <taxon>Eukaryota</taxon>
        <taxon>Fungi</taxon>
        <taxon>Dikarya</taxon>
        <taxon>Ascomycota</taxon>
        <taxon>Pezizomycotina</taxon>
        <taxon>Sordariomycetes</taxon>
        <taxon>Sordariomycetidae</taxon>
        <taxon>Diaporthales</taxon>
        <taxon>Diaporthaceae</taxon>
        <taxon>Diaporthe</taxon>
        <taxon>Diaporthe eres species complex</taxon>
    </lineage>
</organism>
<dbReference type="PANTHER" id="PTHR23501:SF43">
    <property type="entry name" value="MULTIDRUG TRANSPORTER, PUTATIVE (AFU_ORTHOLOGUE AFUA_6G03040)-RELATED"/>
    <property type="match status" value="1"/>
</dbReference>
<keyword evidence="7" id="KW-1185">Reference proteome</keyword>
<dbReference type="Proteomes" id="UP001430848">
    <property type="component" value="Unassembled WGS sequence"/>
</dbReference>
<dbReference type="EMBL" id="JAKNSF020000082">
    <property type="protein sequence ID" value="KAK7719051.1"/>
    <property type="molecule type" value="Genomic_DNA"/>
</dbReference>
<gene>
    <name evidence="6" type="ORF">SLS63_010201</name>
</gene>
<evidence type="ECO:0000256" key="1">
    <source>
        <dbReference type="ARBA" id="ARBA00004141"/>
    </source>
</evidence>
<dbReference type="InterPro" id="IPR036259">
    <property type="entry name" value="MFS_trans_sf"/>
</dbReference>
<keyword evidence="4 5" id="KW-0472">Membrane</keyword>
<dbReference type="PANTHER" id="PTHR23501">
    <property type="entry name" value="MAJOR FACILITATOR SUPERFAMILY"/>
    <property type="match status" value="1"/>
</dbReference>
<keyword evidence="2 5" id="KW-0812">Transmembrane</keyword>